<evidence type="ECO:0000256" key="2">
    <source>
        <dbReference type="SAM" id="Phobius"/>
    </source>
</evidence>
<evidence type="ECO:0000256" key="1">
    <source>
        <dbReference type="SAM" id="MobiDB-lite"/>
    </source>
</evidence>
<protein>
    <recommendedName>
        <fullName evidence="5">Transmembrane protein</fullName>
    </recommendedName>
</protein>
<keyword evidence="2" id="KW-1133">Transmembrane helix</keyword>
<evidence type="ECO:0000313" key="4">
    <source>
        <dbReference type="Proteomes" id="UP000248795"/>
    </source>
</evidence>
<accession>A0A2W2BJ00</accession>
<evidence type="ECO:0000313" key="3">
    <source>
        <dbReference type="EMBL" id="PZF76159.1"/>
    </source>
</evidence>
<dbReference type="EMBL" id="QKVK01000006">
    <property type="protein sequence ID" value="PZF76159.1"/>
    <property type="molecule type" value="Genomic_DNA"/>
</dbReference>
<keyword evidence="4" id="KW-1185">Reference proteome</keyword>
<name>A0A2W2BJ00_9HYPH</name>
<keyword evidence="2" id="KW-0812">Transmembrane</keyword>
<feature type="transmembrane region" description="Helical" evidence="2">
    <location>
        <begin position="6"/>
        <end position="30"/>
    </location>
</feature>
<keyword evidence="2" id="KW-0472">Membrane</keyword>
<reference evidence="4" key="1">
    <citation type="submission" date="2018-06" db="EMBL/GenBank/DDBJ databases">
        <title>Aestuariibacter litoralis strain KCTC 52945T.</title>
        <authorList>
            <person name="Li X."/>
            <person name="Salam N."/>
            <person name="Li J.-L."/>
            <person name="Chen Y.-M."/>
            <person name="Yang Z.-W."/>
            <person name="Zhang L.-Y."/>
            <person name="Han M.-X."/>
            <person name="Xiao M."/>
            <person name="Li W.-J."/>
        </authorList>
    </citation>
    <scope>NUCLEOTIDE SEQUENCE [LARGE SCALE GENOMIC DNA]</scope>
    <source>
        <strain evidence="4">KCTC 52945</strain>
    </source>
</reference>
<sequence length="60" mass="6857">MNEDGILFLSAVLEILFLFSTAFALIVLWVRFRTKRSSREKDGVASGPRRGGLTDERRKE</sequence>
<comment type="caution">
    <text evidence="3">The sequence shown here is derived from an EMBL/GenBank/DDBJ whole genome shotgun (WGS) entry which is preliminary data.</text>
</comment>
<proteinExistence type="predicted"/>
<dbReference type="AlphaFoldDB" id="A0A2W2BJ00"/>
<feature type="region of interest" description="Disordered" evidence="1">
    <location>
        <begin position="36"/>
        <end position="60"/>
    </location>
</feature>
<dbReference type="Proteomes" id="UP000248795">
    <property type="component" value="Unassembled WGS sequence"/>
</dbReference>
<evidence type="ECO:0008006" key="5">
    <source>
        <dbReference type="Google" id="ProtNLM"/>
    </source>
</evidence>
<organism evidence="3 4">
    <name type="scientific">Aestuariivirga litoralis</name>
    <dbReference type="NCBI Taxonomy" id="2650924"/>
    <lineage>
        <taxon>Bacteria</taxon>
        <taxon>Pseudomonadati</taxon>
        <taxon>Pseudomonadota</taxon>
        <taxon>Alphaproteobacteria</taxon>
        <taxon>Hyphomicrobiales</taxon>
        <taxon>Aestuariivirgaceae</taxon>
        <taxon>Aestuariivirga</taxon>
    </lineage>
</organism>
<gene>
    <name evidence="3" type="ORF">DK847_13190</name>
</gene>